<dbReference type="InterPro" id="IPR010130">
    <property type="entry name" value="T1SS_OMP_TolC"/>
</dbReference>
<dbReference type="GO" id="GO:0009279">
    <property type="term" value="C:cell outer membrane"/>
    <property type="evidence" value="ECO:0007669"/>
    <property type="project" value="UniProtKB-SubCell"/>
</dbReference>
<dbReference type="GO" id="GO:1990281">
    <property type="term" value="C:efflux pump complex"/>
    <property type="evidence" value="ECO:0007669"/>
    <property type="project" value="TreeGrafter"/>
</dbReference>
<dbReference type="AlphaFoldDB" id="A0A839ADS9"/>
<protein>
    <submittedName>
        <fullName evidence="9">TolC family outer membrane protein</fullName>
    </submittedName>
</protein>
<feature type="coiled-coil region" evidence="8">
    <location>
        <begin position="152"/>
        <end position="179"/>
    </location>
</feature>
<dbReference type="Pfam" id="PF02321">
    <property type="entry name" value="OEP"/>
    <property type="match status" value="2"/>
</dbReference>
<dbReference type="GO" id="GO:0015288">
    <property type="term" value="F:porin activity"/>
    <property type="evidence" value="ECO:0007669"/>
    <property type="project" value="TreeGrafter"/>
</dbReference>
<keyword evidence="3" id="KW-0813">Transport</keyword>
<evidence type="ECO:0000313" key="10">
    <source>
        <dbReference type="Proteomes" id="UP000541109"/>
    </source>
</evidence>
<dbReference type="InterPro" id="IPR051906">
    <property type="entry name" value="TolC-like"/>
</dbReference>
<evidence type="ECO:0000256" key="3">
    <source>
        <dbReference type="ARBA" id="ARBA00022448"/>
    </source>
</evidence>
<evidence type="ECO:0000256" key="5">
    <source>
        <dbReference type="ARBA" id="ARBA00022692"/>
    </source>
</evidence>
<proteinExistence type="inferred from homology"/>
<keyword evidence="8" id="KW-0175">Coiled coil</keyword>
<dbReference type="Proteomes" id="UP000541109">
    <property type="component" value="Unassembled WGS sequence"/>
</dbReference>
<comment type="subcellular location">
    <subcellularLocation>
        <location evidence="1">Cell outer membrane</location>
    </subcellularLocation>
</comment>
<accession>A0A839ADS9</accession>
<keyword evidence="4" id="KW-1134">Transmembrane beta strand</keyword>
<comment type="similarity">
    <text evidence="2">Belongs to the outer membrane factor (OMF) (TC 1.B.17) family.</text>
</comment>
<keyword evidence="6" id="KW-0472">Membrane</keyword>
<keyword evidence="10" id="KW-1185">Reference proteome</keyword>
<dbReference type="InterPro" id="IPR003423">
    <property type="entry name" value="OMP_efflux"/>
</dbReference>
<name>A0A839ADS9_9HYPH</name>
<evidence type="ECO:0000313" key="9">
    <source>
        <dbReference type="EMBL" id="MBA5777114.1"/>
    </source>
</evidence>
<reference evidence="9 10" key="1">
    <citation type="submission" date="2020-07" db="EMBL/GenBank/DDBJ databases">
        <title>Stappia sp., F7233, whole genome shotgun sequencing project.</title>
        <authorList>
            <person name="Jiang S."/>
            <person name="Liu Z.W."/>
            <person name="Du Z.J."/>
        </authorList>
    </citation>
    <scope>NUCLEOTIDE SEQUENCE [LARGE SCALE GENOMIC DNA]</scope>
    <source>
        <strain evidence="9 10">F7233</strain>
    </source>
</reference>
<evidence type="ECO:0000256" key="7">
    <source>
        <dbReference type="ARBA" id="ARBA00023237"/>
    </source>
</evidence>
<dbReference type="EMBL" id="JACFXV010000047">
    <property type="protein sequence ID" value="MBA5777114.1"/>
    <property type="molecule type" value="Genomic_DNA"/>
</dbReference>
<evidence type="ECO:0000256" key="1">
    <source>
        <dbReference type="ARBA" id="ARBA00004442"/>
    </source>
</evidence>
<keyword evidence="7" id="KW-0998">Cell outer membrane</keyword>
<dbReference type="PANTHER" id="PTHR30026:SF22">
    <property type="entry name" value="OUTER MEMBRANE EFFLUX PROTEIN"/>
    <property type="match status" value="1"/>
</dbReference>
<keyword evidence="5" id="KW-0812">Transmembrane</keyword>
<evidence type="ECO:0000256" key="2">
    <source>
        <dbReference type="ARBA" id="ARBA00007613"/>
    </source>
</evidence>
<sequence length="400" mass="44147">MNTRPVVEAARSRHRAAVDRIDSARSGFLPQVDITAGGGYEVTNNTSTRAQIEGGSEDLGRYDATIVGSQLLFDNGGTRSRTEAARFFAESEQHGILSAEEQLSFDVTQVYLAVILSEQLLRRANDNYAALNRISRLVDALVRSGRAREADAIQARARIAAAREEIARRQRDLDERRAQFLEVVGQNPRSLKQPRLGRGQLPGSVEQALNLAQRVNPFLQSAISRERAAEAEARATEEPFLPRVTFDVTGTLGENLGGVRGVDNSASAQLRLRFPLYTGGRDTADRRRAVELAGVAQQERGEIAREVREAIRRAFARLKGDRARVPPLVEQASDTAKVVDAYLAQFELGRRSLFDLLDAQSDLYRSQVALDEVRILALQDEFELLATVGNLRQSLSVAAR</sequence>
<evidence type="ECO:0000256" key="6">
    <source>
        <dbReference type="ARBA" id="ARBA00023136"/>
    </source>
</evidence>
<dbReference type="Gene3D" id="1.20.1600.10">
    <property type="entry name" value="Outer membrane efflux proteins (OEP)"/>
    <property type="match status" value="1"/>
</dbReference>
<organism evidence="9 10">
    <name type="scientific">Stappia albiluteola</name>
    <dbReference type="NCBI Taxonomy" id="2758565"/>
    <lineage>
        <taxon>Bacteria</taxon>
        <taxon>Pseudomonadati</taxon>
        <taxon>Pseudomonadota</taxon>
        <taxon>Alphaproteobacteria</taxon>
        <taxon>Hyphomicrobiales</taxon>
        <taxon>Stappiaceae</taxon>
        <taxon>Stappia</taxon>
    </lineage>
</organism>
<gene>
    <name evidence="9" type="ORF">H2509_08225</name>
</gene>
<dbReference type="SUPFAM" id="SSF56954">
    <property type="entry name" value="Outer membrane efflux proteins (OEP)"/>
    <property type="match status" value="1"/>
</dbReference>
<comment type="caution">
    <text evidence="9">The sequence shown here is derived from an EMBL/GenBank/DDBJ whole genome shotgun (WGS) entry which is preliminary data.</text>
</comment>
<evidence type="ECO:0000256" key="8">
    <source>
        <dbReference type="SAM" id="Coils"/>
    </source>
</evidence>
<dbReference type="NCBIfam" id="TIGR01844">
    <property type="entry name" value="type_I_sec_TolC"/>
    <property type="match status" value="1"/>
</dbReference>
<dbReference type="PANTHER" id="PTHR30026">
    <property type="entry name" value="OUTER MEMBRANE PROTEIN TOLC"/>
    <property type="match status" value="1"/>
</dbReference>
<dbReference type="GO" id="GO:0015562">
    <property type="term" value="F:efflux transmembrane transporter activity"/>
    <property type="evidence" value="ECO:0007669"/>
    <property type="project" value="InterPro"/>
</dbReference>
<evidence type="ECO:0000256" key="4">
    <source>
        <dbReference type="ARBA" id="ARBA00022452"/>
    </source>
</evidence>